<comment type="caution">
    <text evidence="5">The sequence shown here is derived from an EMBL/GenBank/DDBJ whole genome shotgun (WGS) entry which is preliminary data.</text>
</comment>
<dbReference type="Pfam" id="PF00005">
    <property type="entry name" value="ABC_tran"/>
    <property type="match status" value="1"/>
</dbReference>
<dbReference type="FunFam" id="3.40.50.300:FF:000134">
    <property type="entry name" value="Iron-enterobactin ABC transporter ATP-binding protein"/>
    <property type="match status" value="1"/>
</dbReference>
<gene>
    <name evidence="5" type="ORF">IAB08_09435</name>
</gene>
<dbReference type="Proteomes" id="UP000823612">
    <property type="component" value="Unassembled WGS sequence"/>
</dbReference>
<dbReference type="InterPro" id="IPR017871">
    <property type="entry name" value="ABC_transporter-like_CS"/>
</dbReference>
<dbReference type="InterPro" id="IPR003439">
    <property type="entry name" value="ABC_transporter-like_ATP-bd"/>
</dbReference>
<dbReference type="Gene3D" id="3.40.50.300">
    <property type="entry name" value="P-loop containing nucleotide triphosphate hydrolases"/>
    <property type="match status" value="1"/>
</dbReference>
<reference evidence="5" key="2">
    <citation type="journal article" date="2021" name="PeerJ">
        <title>Extensive microbial diversity within the chicken gut microbiome revealed by metagenomics and culture.</title>
        <authorList>
            <person name="Gilroy R."/>
            <person name="Ravi A."/>
            <person name="Getino M."/>
            <person name="Pursley I."/>
            <person name="Horton D.L."/>
            <person name="Alikhan N.F."/>
            <person name="Baker D."/>
            <person name="Gharbi K."/>
            <person name="Hall N."/>
            <person name="Watson M."/>
            <person name="Adriaenssens E.M."/>
            <person name="Foster-Nyarko E."/>
            <person name="Jarju S."/>
            <person name="Secka A."/>
            <person name="Antonio M."/>
            <person name="Oren A."/>
            <person name="Chaudhuri R.R."/>
            <person name="La Ragione R."/>
            <person name="Hildebrand F."/>
            <person name="Pallen M.J."/>
        </authorList>
    </citation>
    <scope>NUCLEOTIDE SEQUENCE</scope>
    <source>
        <strain evidence="5">2889</strain>
    </source>
</reference>
<dbReference type="PANTHER" id="PTHR42794:SF2">
    <property type="entry name" value="ABC TRANSPORTER ATP-BINDING PROTEIN"/>
    <property type="match status" value="1"/>
</dbReference>
<feature type="domain" description="ABC transporter" evidence="4">
    <location>
        <begin position="2"/>
        <end position="243"/>
    </location>
</feature>
<dbReference type="PANTHER" id="PTHR42794">
    <property type="entry name" value="HEMIN IMPORT ATP-BINDING PROTEIN HMUV"/>
    <property type="match status" value="1"/>
</dbReference>
<dbReference type="CDD" id="cd03214">
    <property type="entry name" value="ABC_Iron-Siderophores_B12_Hemin"/>
    <property type="match status" value="1"/>
</dbReference>
<name>A0A9D9DT60_9BACT</name>
<dbReference type="GO" id="GO:0005524">
    <property type="term" value="F:ATP binding"/>
    <property type="evidence" value="ECO:0007669"/>
    <property type="project" value="UniProtKB-KW"/>
</dbReference>
<dbReference type="SUPFAM" id="SSF52540">
    <property type="entry name" value="P-loop containing nucleoside triphosphate hydrolases"/>
    <property type="match status" value="1"/>
</dbReference>
<dbReference type="InterPro" id="IPR003593">
    <property type="entry name" value="AAA+_ATPase"/>
</dbReference>
<reference evidence="5" key="1">
    <citation type="submission" date="2020-10" db="EMBL/GenBank/DDBJ databases">
        <authorList>
            <person name="Gilroy R."/>
        </authorList>
    </citation>
    <scope>NUCLEOTIDE SEQUENCE</scope>
    <source>
        <strain evidence="5">2889</strain>
    </source>
</reference>
<dbReference type="SMART" id="SM00382">
    <property type="entry name" value="AAA"/>
    <property type="match status" value="1"/>
</dbReference>
<dbReference type="AlphaFoldDB" id="A0A9D9DT60"/>
<organism evidence="5 6">
    <name type="scientific">Candidatus Pullibacteroides excrementavium</name>
    <dbReference type="NCBI Taxonomy" id="2840905"/>
    <lineage>
        <taxon>Bacteria</taxon>
        <taxon>Pseudomonadati</taxon>
        <taxon>Bacteroidota</taxon>
        <taxon>Bacteroidia</taxon>
        <taxon>Bacteroidales</taxon>
        <taxon>Candidatus Pullibacteroides</taxon>
    </lineage>
</organism>
<evidence type="ECO:0000259" key="4">
    <source>
        <dbReference type="PROSITE" id="PS50893"/>
    </source>
</evidence>
<evidence type="ECO:0000256" key="3">
    <source>
        <dbReference type="ARBA" id="ARBA00022840"/>
    </source>
</evidence>
<evidence type="ECO:0000256" key="2">
    <source>
        <dbReference type="ARBA" id="ARBA00022741"/>
    </source>
</evidence>
<evidence type="ECO:0000313" key="5">
    <source>
        <dbReference type="EMBL" id="MBO8433494.1"/>
    </source>
</evidence>
<keyword evidence="3 5" id="KW-0067">ATP-binding</keyword>
<keyword evidence="1" id="KW-0813">Transport</keyword>
<dbReference type="GO" id="GO:0016887">
    <property type="term" value="F:ATP hydrolysis activity"/>
    <property type="evidence" value="ECO:0007669"/>
    <property type="project" value="InterPro"/>
</dbReference>
<dbReference type="PROSITE" id="PS50893">
    <property type="entry name" value="ABC_TRANSPORTER_2"/>
    <property type="match status" value="1"/>
</dbReference>
<evidence type="ECO:0000313" key="6">
    <source>
        <dbReference type="Proteomes" id="UP000823612"/>
    </source>
</evidence>
<feature type="non-terminal residue" evidence="5">
    <location>
        <position position="257"/>
    </location>
</feature>
<accession>A0A9D9DT60</accession>
<evidence type="ECO:0000256" key="1">
    <source>
        <dbReference type="ARBA" id="ARBA00022448"/>
    </source>
</evidence>
<protein>
    <submittedName>
        <fullName evidence="5">ABC transporter ATP-binding protein</fullName>
    </submittedName>
</protein>
<keyword evidence="2" id="KW-0547">Nucleotide-binding</keyword>
<dbReference type="EMBL" id="JADIMZ010000143">
    <property type="protein sequence ID" value="MBO8433494.1"/>
    <property type="molecule type" value="Genomic_DNA"/>
</dbReference>
<dbReference type="InterPro" id="IPR027417">
    <property type="entry name" value="P-loop_NTPase"/>
</dbReference>
<dbReference type="PROSITE" id="PS00211">
    <property type="entry name" value="ABC_TRANSPORTER_1"/>
    <property type="match status" value="1"/>
</dbReference>
<proteinExistence type="predicted"/>
<sequence length="257" mass="27771">MLQLEHVSAAYPSGFKLQDICFETTEGRITGIIGPNGSGKSTLLKAICRDVPAQGSVKVQGKDLWRMSVAERARTVAIVPQNIEKLPVPVLEFVMMGRTPFKKWHQLSYSEADRALALEKLRQVGLAGDAKDENALKRTLDQLSGGERQLAAIARALCQEPQLLLLDEPTANLDLAHQVSVLQVVAKVVSETSTDALLVIHDINLASAFCHNLLCLSCGKMAAAGETDSVLARDLLEKVYGTGLCIGQHPLNGRPLV</sequence>